<name>A0AAV8W1E1_9CUCU</name>
<dbReference type="Pfam" id="PF13499">
    <property type="entry name" value="EF-hand_7"/>
    <property type="match status" value="1"/>
</dbReference>
<protein>
    <recommendedName>
        <fullName evidence="8">Kelch-like protein 10</fullName>
    </recommendedName>
</protein>
<dbReference type="Gene3D" id="1.25.40.420">
    <property type="match status" value="1"/>
</dbReference>
<dbReference type="Pfam" id="PF13202">
    <property type="entry name" value="EF-hand_5"/>
    <property type="match status" value="1"/>
</dbReference>
<accession>A0AAV8W1E1</accession>
<dbReference type="Pfam" id="PF07707">
    <property type="entry name" value="BACK"/>
    <property type="match status" value="1"/>
</dbReference>
<dbReference type="PANTHER" id="PTHR45632">
    <property type="entry name" value="LD33804P"/>
    <property type="match status" value="1"/>
</dbReference>
<dbReference type="AlphaFoldDB" id="A0AAV8W1E1"/>
<dbReference type="InterPro" id="IPR011333">
    <property type="entry name" value="SKP1/BTB/POZ_sf"/>
</dbReference>
<gene>
    <name evidence="6" type="ORF">NQ315_006517</name>
</gene>
<keyword evidence="2" id="KW-0677">Repeat</keyword>
<dbReference type="InterPro" id="IPR002048">
    <property type="entry name" value="EF_hand_dom"/>
</dbReference>
<dbReference type="PRINTS" id="PR00450">
    <property type="entry name" value="RECOVERIN"/>
</dbReference>
<dbReference type="InterPro" id="IPR000210">
    <property type="entry name" value="BTB/POZ_dom"/>
</dbReference>
<dbReference type="Proteomes" id="UP001159042">
    <property type="component" value="Unassembled WGS sequence"/>
</dbReference>
<sequence length="745" mass="85026">MFEGFIKIYKQFFPQGDPSKFATLVFRVFDENNDGSIEFEEFIRALSVTSRGNLDEKLHCKFSTRLHLLASTFTPISTQVSAFEFPPVWKELRLRSQLCDGVVKCNDGVEFKIHRAILAAASPYFKALFTNSINRDQAEATEARMDVSGDTFRMLLDYAYTGTCFIDKKNVKDLLRYADQYQILDVVQLCCSYLIEELSPENCLEILKFANQYFCKELEQRGRLFIRHNFTKLLKQSYEFYQISARHLEEILRDDELNVKSEEAVFDAVKMWVSYSPGKRKAKLYDLLKCVRLGTLSCDSVEQISKNALVEEDVLCKEYMLDVLAVLGGLGREDDVDYINNYLFRPRIPYTVLFAVGGWSAGSPTNFLETYDSRADKWLFSVDTDSSPRAYHGLCTLNGLIYMIGGFDGNDYFNTVRCFDPLTHKWSERSCMYYPRCYVSVVVHEGAIYAMGGYNGRSRMNSAERYDPEKNQWELISPMQKQRSDASAAAVQDKIYIVGGFNGQVVMSSAEVYDTATKQWSYIPEMTSPRSGVSLVAFDNTLYAIGGFNGYTRLATGEKYTPDISVGWTEISEMLTPRSNFATVILDDYIFVIGGFNDRFVSGSTTINYVEYYDNDSNEWYDAAPMNVSRSALSACVVHGLPNAKEYTFLRRNTDIGPDTGAFRLYDVDNDGFITRDEMYNIVDAIYQMVGQQPSEDDSNTPQKRVDKIFDQMDKNHDDRLTLEEFREGSKADPRIVQALTLGPE</sequence>
<dbReference type="GO" id="GO:0005737">
    <property type="term" value="C:cytoplasm"/>
    <property type="evidence" value="ECO:0007669"/>
    <property type="project" value="UniProtKB-ARBA"/>
</dbReference>
<dbReference type="Gene3D" id="2.120.10.80">
    <property type="entry name" value="Kelch-type beta propeller"/>
    <property type="match status" value="2"/>
</dbReference>
<evidence type="ECO:0008006" key="8">
    <source>
        <dbReference type="Google" id="ProtNLM"/>
    </source>
</evidence>
<dbReference type="SUPFAM" id="SSF117281">
    <property type="entry name" value="Kelch motif"/>
    <property type="match status" value="1"/>
</dbReference>
<comment type="caution">
    <text evidence="6">The sequence shown here is derived from an EMBL/GenBank/DDBJ whole genome shotgun (WGS) entry which is preliminary data.</text>
</comment>
<dbReference type="PRINTS" id="PR00501">
    <property type="entry name" value="KELCHREPEAT"/>
</dbReference>
<dbReference type="Pfam" id="PF00651">
    <property type="entry name" value="BTB"/>
    <property type="match status" value="1"/>
</dbReference>
<evidence type="ECO:0000313" key="6">
    <source>
        <dbReference type="EMBL" id="KAJ8919987.1"/>
    </source>
</evidence>
<dbReference type="Gene3D" id="3.30.710.10">
    <property type="entry name" value="Potassium Channel Kv1.1, Chain A"/>
    <property type="match status" value="1"/>
</dbReference>
<evidence type="ECO:0000313" key="7">
    <source>
        <dbReference type="Proteomes" id="UP001159042"/>
    </source>
</evidence>
<dbReference type="InterPro" id="IPR011705">
    <property type="entry name" value="BACK"/>
</dbReference>
<dbReference type="SMART" id="SM00225">
    <property type="entry name" value="BTB"/>
    <property type="match status" value="1"/>
</dbReference>
<dbReference type="GO" id="GO:0003779">
    <property type="term" value="F:actin binding"/>
    <property type="evidence" value="ECO:0007669"/>
    <property type="project" value="UniProtKB-KW"/>
</dbReference>
<dbReference type="SUPFAM" id="SSF54695">
    <property type="entry name" value="POZ domain"/>
    <property type="match status" value="1"/>
</dbReference>
<feature type="domain" description="EF-hand" evidence="5">
    <location>
        <begin position="662"/>
        <end position="689"/>
    </location>
</feature>
<reference evidence="6 7" key="1">
    <citation type="journal article" date="2023" name="Insect Mol. Biol.">
        <title>Genome sequencing provides insights into the evolution of gene families encoding plant cell wall-degrading enzymes in longhorned beetles.</title>
        <authorList>
            <person name="Shin N.R."/>
            <person name="Okamura Y."/>
            <person name="Kirsch R."/>
            <person name="Pauchet Y."/>
        </authorList>
    </citation>
    <scope>NUCLEOTIDE SEQUENCE [LARGE SCALE GENOMIC DNA]</scope>
    <source>
        <strain evidence="6">EAD_L_NR</strain>
    </source>
</reference>
<dbReference type="Gene3D" id="1.10.238.10">
    <property type="entry name" value="EF-hand"/>
    <property type="match status" value="2"/>
</dbReference>
<dbReference type="FunFam" id="1.25.40.420:FF:000001">
    <property type="entry name" value="Kelch-like family member 12"/>
    <property type="match status" value="1"/>
</dbReference>
<proteinExistence type="predicted"/>
<evidence type="ECO:0000256" key="2">
    <source>
        <dbReference type="ARBA" id="ARBA00022737"/>
    </source>
</evidence>
<evidence type="ECO:0000256" key="3">
    <source>
        <dbReference type="ARBA" id="ARBA00022837"/>
    </source>
</evidence>
<feature type="domain" description="BTB" evidence="4">
    <location>
        <begin position="99"/>
        <end position="168"/>
    </location>
</feature>
<dbReference type="PANTHER" id="PTHR45632:SF17">
    <property type="entry name" value="KELCH-LIKE PROTEIN 31"/>
    <property type="match status" value="1"/>
</dbReference>
<dbReference type="EMBL" id="JANEYG010000016">
    <property type="protein sequence ID" value="KAJ8919987.1"/>
    <property type="molecule type" value="Genomic_DNA"/>
</dbReference>
<keyword evidence="7" id="KW-1185">Reference proteome</keyword>
<evidence type="ECO:0000259" key="5">
    <source>
        <dbReference type="PROSITE" id="PS50222"/>
    </source>
</evidence>
<dbReference type="SMART" id="SM00875">
    <property type="entry name" value="BACK"/>
    <property type="match status" value="1"/>
</dbReference>
<dbReference type="PROSITE" id="PS50097">
    <property type="entry name" value="BTB"/>
    <property type="match status" value="1"/>
</dbReference>
<evidence type="ECO:0000259" key="4">
    <source>
        <dbReference type="PROSITE" id="PS50097"/>
    </source>
</evidence>
<dbReference type="PROSITE" id="PS50222">
    <property type="entry name" value="EF_HAND_2"/>
    <property type="match status" value="3"/>
</dbReference>
<keyword evidence="1" id="KW-0880">Kelch repeat</keyword>
<dbReference type="PROSITE" id="PS00018">
    <property type="entry name" value="EF_HAND_1"/>
    <property type="match status" value="3"/>
</dbReference>
<dbReference type="SMART" id="SM00054">
    <property type="entry name" value="EFh"/>
    <property type="match status" value="3"/>
</dbReference>
<feature type="domain" description="EF-hand" evidence="5">
    <location>
        <begin position="701"/>
        <end position="736"/>
    </location>
</feature>
<dbReference type="InterPro" id="IPR015915">
    <property type="entry name" value="Kelch-typ_b-propeller"/>
</dbReference>
<dbReference type="SMART" id="SM00612">
    <property type="entry name" value="Kelch"/>
    <property type="match status" value="6"/>
</dbReference>
<dbReference type="Pfam" id="PF01344">
    <property type="entry name" value="Kelch_1"/>
    <property type="match status" value="5"/>
</dbReference>
<dbReference type="GO" id="GO:0005509">
    <property type="term" value="F:calcium ion binding"/>
    <property type="evidence" value="ECO:0007669"/>
    <property type="project" value="InterPro"/>
</dbReference>
<keyword evidence="3" id="KW-0106">Calcium</keyword>
<dbReference type="SUPFAM" id="SSF47473">
    <property type="entry name" value="EF-hand"/>
    <property type="match status" value="1"/>
</dbReference>
<dbReference type="InterPro" id="IPR006652">
    <property type="entry name" value="Kelch_1"/>
</dbReference>
<organism evidence="6 7">
    <name type="scientific">Exocentrus adspersus</name>
    <dbReference type="NCBI Taxonomy" id="1586481"/>
    <lineage>
        <taxon>Eukaryota</taxon>
        <taxon>Metazoa</taxon>
        <taxon>Ecdysozoa</taxon>
        <taxon>Arthropoda</taxon>
        <taxon>Hexapoda</taxon>
        <taxon>Insecta</taxon>
        <taxon>Pterygota</taxon>
        <taxon>Neoptera</taxon>
        <taxon>Endopterygota</taxon>
        <taxon>Coleoptera</taxon>
        <taxon>Polyphaga</taxon>
        <taxon>Cucujiformia</taxon>
        <taxon>Chrysomeloidea</taxon>
        <taxon>Cerambycidae</taxon>
        <taxon>Lamiinae</taxon>
        <taxon>Acanthocinini</taxon>
        <taxon>Exocentrus</taxon>
    </lineage>
</organism>
<dbReference type="InterPro" id="IPR018247">
    <property type="entry name" value="EF_Hand_1_Ca_BS"/>
</dbReference>
<dbReference type="InterPro" id="IPR011992">
    <property type="entry name" value="EF-hand-dom_pair"/>
</dbReference>
<feature type="domain" description="EF-hand" evidence="5">
    <location>
        <begin position="17"/>
        <end position="52"/>
    </location>
</feature>
<evidence type="ECO:0000256" key="1">
    <source>
        <dbReference type="ARBA" id="ARBA00022441"/>
    </source>
</evidence>
<dbReference type="CDD" id="cd00051">
    <property type="entry name" value="EFh"/>
    <property type="match status" value="2"/>
</dbReference>